<evidence type="ECO:0000313" key="5">
    <source>
        <dbReference type="EMBL" id="MBB5348295.1"/>
    </source>
</evidence>
<name>A0A840URL7_9BACT</name>
<organism evidence="5 6">
    <name type="scientific">Desulfoprunum benzoelyticum</name>
    <dbReference type="NCBI Taxonomy" id="1506996"/>
    <lineage>
        <taxon>Bacteria</taxon>
        <taxon>Pseudomonadati</taxon>
        <taxon>Thermodesulfobacteriota</taxon>
        <taxon>Desulfobulbia</taxon>
        <taxon>Desulfobulbales</taxon>
        <taxon>Desulfobulbaceae</taxon>
        <taxon>Desulfoprunum</taxon>
    </lineage>
</organism>
<evidence type="ECO:0000259" key="4">
    <source>
        <dbReference type="PROSITE" id="PS50110"/>
    </source>
</evidence>
<dbReference type="GO" id="GO:0003677">
    <property type="term" value="F:DNA binding"/>
    <property type="evidence" value="ECO:0007669"/>
    <property type="project" value="UniProtKB-KW"/>
</dbReference>
<dbReference type="EMBL" id="JACHEO010000010">
    <property type="protein sequence ID" value="MBB5348295.1"/>
    <property type="molecule type" value="Genomic_DNA"/>
</dbReference>
<dbReference type="Pfam" id="PF00072">
    <property type="entry name" value="Response_reg"/>
    <property type="match status" value="1"/>
</dbReference>
<dbReference type="InterPro" id="IPR050595">
    <property type="entry name" value="Bact_response_regulator"/>
</dbReference>
<accession>A0A840URL7</accession>
<keyword evidence="6" id="KW-1185">Reference proteome</keyword>
<dbReference type="PANTHER" id="PTHR44591">
    <property type="entry name" value="STRESS RESPONSE REGULATOR PROTEIN 1"/>
    <property type="match status" value="1"/>
</dbReference>
<keyword evidence="5" id="KW-0238">DNA-binding</keyword>
<dbReference type="InterPro" id="IPR011006">
    <property type="entry name" value="CheY-like_superfamily"/>
</dbReference>
<dbReference type="InterPro" id="IPR001789">
    <property type="entry name" value="Sig_transdc_resp-reg_receiver"/>
</dbReference>
<dbReference type="Proteomes" id="UP000539642">
    <property type="component" value="Unassembled WGS sequence"/>
</dbReference>
<evidence type="ECO:0000256" key="2">
    <source>
        <dbReference type="ARBA" id="ARBA00023012"/>
    </source>
</evidence>
<dbReference type="PROSITE" id="PS50110">
    <property type="entry name" value="RESPONSE_REGULATORY"/>
    <property type="match status" value="1"/>
</dbReference>
<dbReference type="GO" id="GO:0000160">
    <property type="term" value="P:phosphorelay signal transduction system"/>
    <property type="evidence" value="ECO:0007669"/>
    <property type="project" value="UniProtKB-KW"/>
</dbReference>
<evidence type="ECO:0000313" key="6">
    <source>
        <dbReference type="Proteomes" id="UP000539642"/>
    </source>
</evidence>
<dbReference type="RefSeq" id="WP_183350890.1">
    <property type="nucleotide sequence ID" value="NZ_JACHEO010000010.1"/>
</dbReference>
<comment type="caution">
    <text evidence="5">The sequence shown here is derived from an EMBL/GenBank/DDBJ whole genome shotgun (WGS) entry which is preliminary data.</text>
</comment>
<keyword evidence="2" id="KW-0902">Two-component regulatory system</keyword>
<evidence type="ECO:0000256" key="3">
    <source>
        <dbReference type="PROSITE-ProRule" id="PRU00169"/>
    </source>
</evidence>
<feature type="domain" description="Response regulatory" evidence="4">
    <location>
        <begin position="2"/>
        <end position="116"/>
    </location>
</feature>
<protein>
    <submittedName>
        <fullName evidence="5">DNA-binding NtrC family response regulator</fullName>
    </submittedName>
</protein>
<gene>
    <name evidence="5" type="ORF">HNQ81_002026</name>
</gene>
<dbReference type="PANTHER" id="PTHR44591:SF14">
    <property type="entry name" value="PROTEIN PILG"/>
    <property type="match status" value="1"/>
</dbReference>
<dbReference type="AlphaFoldDB" id="A0A840URL7"/>
<feature type="modified residue" description="4-aspartylphosphate" evidence="3">
    <location>
        <position position="51"/>
    </location>
</feature>
<evidence type="ECO:0000256" key="1">
    <source>
        <dbReference type="ARBA" id="ARBA00022553"/>
    </source>
</evidence>
<proteinExistence type="predicted"/>
<reference evidence="5 6" key="1">
    <citation type="submission" date="2020-08" db="EMBL/GenBank/DDBJ databases">
        <title>Genomic Encyclopedia of Type Strains, Phase IV (KMG-IV): sequencing the most valuable type-strain genomes for metagenomic binning, comparative biology and taxonomic classification.</title>
        <authorList>
            <person name="Goeker M."/>
        </authorList>
    </citation>
    <scope>NUCLEOTIDE SEQUENCE [LARGE SCALE GENOMIC DNA]</scope>
    <source>
        <strain evidence="5 6">DSM 28570</strain>
    </source>
</reference>
<dbReference type="SUPFAM" id="SSF52172">
    <property type="entry name" value="CheY-like"/>
    <property type="match status" value="1"/>
</dbReference>
<dbReference type="Gene3D" id="3.40.50.2300">
    <property type="match status" value="1"/>
</dbReference>
<dbReference type="SMART" id="SM00448">
    <property type="entry name" value="REC"/>
    <property type="match status" value="1"/>
</dbReference>
<keyword evidence="1 3" id="KW-0597">Phosphoprotein</keyword>
<dbReference type="CDD" id="cd00156">
    <property type="entry name" value="REC"/>
    <property type="match status" value="1"/>
</dbReference>
<sequence>MKVLVVDNEEGFASSLAGHLQGRKISAESVYSGSQALSAVQHFKPDVMILDLQMPDMSGLEVLARVKDSDPAIEVILLTGNASFDAGIACMQLGAFDYIFKPVDLDELIALIGDAYQKKMREK</sequence>